<dbReference type="EMBL" id="LXQA010368551">
    <property type="protein sequence ID" value="MCI47185.1"/>
    <property type="molecule type" value="Genomic_DNA"/>
</dbReference>
<evidence type="ECO:0000313" key="2">
    <source>
        <dbReference type="Proteomes" id="UP000265520"/>
    </source>
</evidence>
<feature type="non-terminal residue" evidence="1">
    <location>
        <position position="1"/>
    </location>
</feature>
<proteinExistence type="predicted"/>
<dbReference type="Proteomes" id="UP000265520">
    <property type="component" value="Unassembled WGS sequence"/>
</dbReference>
<reference evidence="1 2" key="1">
    <citation type="journal article" date="2018" name="Front. Plant Sci.">
        <title>Red Clover (Trifolium pratense) and Zigzag Clover (T. medium) - A Picture of Genomic Similarities and Differences.</title>
        <authorList>
            <person name="Dluhosova J."/>
            <person name="Istvanek J."/>
            <person name="Nedelnik J."/>
            <person name="Repkova J."/>
        </authorList>
    </citation>
    <scope>NUCLEOTIDE SEQUENCE [LARGE SCALE GENOMIC DNA]</scope>
    <source>
        <strain evidence="2">cv. 10/8</strain>
        <tissue evidence="1">Leaf</tissue>
    </source>
</reference>
<name>A0A392SGX6_9FABA</name>
<dbReference type="AlphaFoldDB" id="A0A392SGX6"/>
<protein>
    <submittedName>
        <fullName evidence="1">Uncharacterized protein</fullName>
    </submittedName>
</protein>
<comment type="caution">
    <text evidence="1">The sequence shown here is derived from an EMBL/GenBank/DDBJ whole genome shotgun (WGS) entry which is preliminary data.</text>
</comment>
<evidence type="ECO:0000313" key="1">
    <source>
        <dbReference type="EMBL" id="MCI47185.1"/>
    </source>
</evidence>
<sequence>ATYAVNSHVIDEELGKYLRNYHFRVTLSK</sequence>
<accession>A0A392SGX6</accession>
<organism evidence="1 2">
    <name type="scientific">Trifolium medium</name>
    <dbReference type="NCBI Taxonomy" id="97028"/>
    <lineage>
        <taxon>Eukaryota</taxon>
        <taxon>Viridiplantae</taxon>
        <taxon>Streptophyta</taxon>
        <taxon>Embryophyta</taxon>
        <taxon>Tracheophyta</taxon>
        <taxon>Spermatophyta</taxon>
        <taxon>Magnoliopsida</taxon>
        <taxon>eudicotyledons</taxon>
        <taxon>Gunneridae</taxon>
        <taxon>Pentapetalae</taxon>
        <taxon>rosids</taxon>
        <taxon>fabids</taxon>
        <taxon>Fabales</taxon>
        <taxon>Fabaceae</taxon>
        <taxon>Papilionoideae</taxon>
        <taxon>50 kb inversion clade</taxon>
        <taxon>NPAAA clade</taxon>
        <taxon>Hologalegina</taxon>
        <taxon>IRL clade</taxon>
        <taxon>Trifolieae</taxon>
        <taxon>Trifolium</taxon>
    </lineage>
</organism>
<keyword evidence="2" id="KW-1185">Reference proteome</keyword>